<feature type="region of interest" description="Disordered" evidence="10">
    <location>
        <begin position="42"/>
        <end position="74"/>
    </location>
</feature>
<evidence type="ECO:0008006" key="13">
    <source>
        <dbReference type="Google" id="ProtNLM"/>
    </source>
</evidence>
<comment type="subcellular location">
    <subcellularLocation>
        <location evidence="1">Golgi apparatus membrane</location>
        <topology evidence="1">Single-pass type II membrane protein</topology>
    </subcellularLocation>
</comment>
<accession>K0QYV6</accession>
<evidence type="ECO:0000256" key="5">
    <source>
        <dbReference type="ARBA" id="ARBA00022968"/>
    </source>
</evidence>
<keyword evidence="12" id="KW-1185">Reference proteome</keyword>
<protein>
    <recommendedName>
        <fullName evidence="13">Sulfotransferase domain-containing protein</fullName>
    </recommendedName>
</protein>
<dbReference type="Proteomes" id="UP000266841">
    <property type="component" value="Unassembled WGS sequence"/>
</dbReference>
<evidence type="ECO:0000256" key="4">
    <source>
        <dbReference type="ARBA" id="ARBA00022692"/>
    </source>
</evidence>
<dbReference type="OrthoDB" id="514299at2759"/>
<evidence type="ECO:0000313" key="11">
    <source>
        <dbReference type="EMBL" id="EJK44493.1"/>
    </source>
</evidence>
<dbReference type="InterPro" id="IPR027417">
    <property type="entry name" value="P-loop_NTPase"/>
</dbReference>
<reference evidence="11 12" key="1">
    <citation type="journal article" date="2012" name="Genome Biol.">
        <title>Genome and low-iron response of an oceanic diatom adapted to chronic iron limitation.</title>
        <authorList>
            <person name="Lommer M."/>
            <person name="Specht M."/>
            <person name="Roy A.S."/>
            <person name="Kraemer L."/>
            <person name="Andreson R."/>
            <person name="Gutowska M.A."/>
            <person name="Wolf J."/>
            <person name="Bergner S.V."/>
            <person name="Schilhabel M.B."/>
            <person name="Klostermeier U.C."/>
            <person name="Beiko R.G."/>
            <person name="Rosenstiel P."/>
            <person name="Hippler M."/>
            <person name="Laroche J."/>
        </authorList>
    </citation>
    <scope>NUCLEOTIDE SEQUENCE [LARGE SCALE GENOMIC DNA]</scope>
    <source>
        <strain evidence="11 12">CCMP1005</strain>
    </source>
</reference>
<dbReference type="GO" id="GO:0001733">
    <property type="term" value="F:galactosylceramide sulfotransferase activity"/>
    <property type="evidence" value="ECO:0007669"/>
    <property type="project" value="InterPro"/>
</dbReference>
<keyword evidence="5" id="KW-0735">Signal-anchor</keyword>
<dbReference type="AlphaFoldDB" id="K0QYV6"/>
<keyword evidence="7" id="KW-0333">Golgi apparatus</keyword>
<evidence type="ECO:0000256" key="6">
    <source>
        <dbReference type="ARBA" id="ARBA00022989"/>
    </source>
</evidence>
<keyword evidence="6" id="KW-1133">Transmembrane helix</keyword>
<evidence type="ECO:0000256" key="1">
    <source>
        <dbReference type="ARBA" id="ARBA00004323"/>
    </source>
</evidence>
<organism evidence="11 12">
    <name type="scientific">Thalassiosira oceanica</name>
    <name type="common">Marine diatom</name>
    <dbReference type="NCBI Taxonomy" id="159749"/>
    <lineage>
        <taxon>Eukaryota</taxon>
        <taxon>Sar</taxon>
        <taxon>Stramenopiles</taxon>
        <taxon>Ochrophyta</taxon>
        <taxon>Bacillariophyta</taxon>
        <taxon>Coscinodiscophyceae</taxon>
        <taxon>Thalassiosirophycidae</taxon>
        <taxon>Thalassiosirales</taxon>
        <taxon>Thalassiosiraceae</taxon>
        <taxon>Thalassiosira</taxon>
    </lineage>
</organism>
<evidence type="ECO:0000256" key="7">
    <source>
        <dbReference type="ARBA" id="ARBA00023034"/>
    </source>
</evidence>
<dbReference type="EMBL" id="AGNL01049621">
    <property type="protein sequence ID" value="EJK44493.1"/>
    <property type="molecule type" value="Genomic_DNA"/>
</dbReference>
<keyword evidence="9" id="KW-0325">Glycoprotein</keyword>
<comment type="caution">
    <text evidence="11">The sequence shown here is derived from an EMBL/GenBank/DDBJ whole genome shotgun (WGS) entry which is preliminary data.</text>
</comment>
<dbReference type="PANTHER" id="PTHR14647">
    <property type="entry name" value="GALACTOSE-3-O-SULFOTRANSFERASE"/>
    <property type="match status" value="1"/>
</dbReference>
<keyword evidence="8" id="KW-0472">Membrane</keyword>
<evidence type="ECO:0000256" key="10">
    <source>
        <dbReference type="SAM" id="MobiDB-lite"/>
    </source>
</evidence>
<comment type="similarity">
    <text evidence="2">Belongs to the galactose-3-O-sulfotransferase family.</text>
</comment>
<dbReference type="Pfam" id="PF06990">
    <property type="entry name" value="Gal-3-0_sulfotr"/>
    <property type="match status" value="1"/>
</dbReference>
<evidence type="ECO:0000256" key="9">
    <source>
        <dbReference type="ARBA" id="ARBA00023180"/>
    </source>
</evidence>
<name>K0QYV6_THAOC</name>
<dbReference type="GO" id="GO:0009247">
    <property type="term" value="P:glycolipid biosynthetic process"/>
    <property type="evidence" value="ECO:0007669"/>
    <property type="project" value="InterPro"/>
</dbReference>
<feature type="non-terminal residue" evidence="11">
    <location>
        <position position="454"/>
    </location>
</feature>
<dbReference type="Gene3D" id="3.40.50.300">
    <property type="entry name" value="P-loop containing nucleotide triphosphate hydrolases"/>
    <property type="match status" value="1"/>
</dbReference>
<dbReference type="GO" id="GO:0000139">
    <property type="term" value="C:Golgi membrane"/>
    <property type="evidence" value="ECO:0007669"/>
    <property type="project" value="UniProtKB-SubCell"/>
</dbReference>
<evidence type="ECO:0000256" key="2">
    <source>
        <dbReference type="ARBA" id="ARBA00008124"/>
    </source>
</evidence>
<proteinExistence type="inferred from homology"/>
<evidence type="ECO:0000256" key="3">
    <source>
        <dbReference type="ARBA" id="ARBA00022679"/>
    </source>
</evidence>
<keyword evidence="4" id="KW-0812">Transmembrane</keyword>
<dbReference type="InterPro" id="IPR009729">
    <property type="entry name" value="Gal-3-0_sulfotransfrase"/>
</dbReference>
<gene>
    <name evidence="11" type="ORF">THAOC_36961</name>
</gene>
<keyword evidence="3" id="KW-0808">Transferase</keyword>
<evidence type="ECO:0000256" key="8">
    <source>
        <dbReference type="ARBA" id="ARBA00023136"/>
    </source>
</evidence>
<feature type="compositionally biased region" description="Basic and acidic residues" evidence="10">
    <location>
        <begin position="42"/>
        <end position="53"/>
    </location>
</feature>
<dbReference type="PANTHER" id="PTHR14647:SF87">
    <property type="entry name" value="PUTATIVE-RELATED"/>
    <property type="match status" value="1"/>
</dbReference>
<sequence>MGVSVSRRHIVLVFTTFVAIRSIVRIGYGPVGDSYIQHRERHEEQRFLSHPEGADAGGSIDRRIHDSGNTAPKRSFIDPSSQLFDLVQRWETNSSVTEEDAVQVGGGRGVGRGEEEEEILGGRNTLREGRRTICGALGGAGLRRALEFWKASRIRMLYMFPNIHFRLSTGSSTVSAALRSLATQHQLKHPVLTPKKSTFTWVASNSKKFEQMANFASSDGSRGAPFDVWAVHATYDDSLLSIVPTKVVVSIVRAPAAAMRSSCGYFHCCPANASDPSVFDNFVLSQEGQHFFNHSDDSRRSCELERMSKEIIGTGLNASALQAAGQKNKHLTAEERFALKTQKFAEAVERGEHILLVTERMSESMLLLWSAYSLHPLDVTYVSMKVNSQSSTTKGEKSLKADEYLAAISPNDSLLHAVANRQLDKRLEKAFGDRAGVTSARKQFETLNHLINHV</sequence>
<evidence type="ECO:0000313" key="12">
    <source>
        <dbReference type="Proteomes" id="UP000266841"/>
    </source>
</evidence>